<protein>
    <submittedName>
        <fullName evidence="1">Uncharacterized protein</fullName>
    </submittedName>
</protein>
<reference evidence="1" key="2">
    <citation type="journal article" date="2015" name="Data Brief">
        <title>Shoot transcriptome of the giant reed, Arundo donax.</title>
        <authorList>
            <person name="Barrero R.A."/>
            <person name="Guerrero F.D."/>
            <person name="Moolhuijzen P."/>
            <person name="Goolsby J.A."/>
            <person name="Tidwell J."/>
            <person name="Bellgard S.E."/>
            <person name="Bellgard M.I."/>
        </authorList>
    </citation>
    <scope>NUCLEOTIDE SEQUENCE</scope>
    <source>
        <tissue evidence="1">Shoot tissue taken approximately 20 cm above the soil surface</tissue>
    </source>
</reference>
<evidence type="ECO:0000313" key="1">
    <source>
        <dbReference type="EMBL" id="JAD54782.1"/>
    </source>
</evidence>
<proteinExistence type="predicted"/>
<dbReference type="EMBL" id="GBRH01243113">
    <property type="protein sequence ID" value="JAD54782.1"/>
    <property type="molecule type" value="Transcribed_RNA"/>
</dbReference>
<organism evidence="1">
    <name type="scientific">Arundo donax</name>
    <name type="common">Giant reed</name>
    <name type="synonym">Donax arundinaceus</name>
    <dbReference type="NCBI Taxonomy" id="35708"/>
    <lineage>
        <taxon>Eukaryota</taxon>
        <taxon>Viridiplantae</taxon>
        <taxon>Streptophyta</taxon>
        <taxon>Embryophyta</taxon>
        <taxon>Tracheophyta</taxon>
        <taxon>Spermatophyta</taxon>
        <taxon>Magnoliopsida</taxon>
        <taxon>Liliopsida</taxon>
        <taxon>Poales</taxon>
        <taxon>Poaceae</taxon>
        <taxon>PACMAD clade</taxon>
        <taxon>Arundinoideae</taxon>
        <taxon>Arundineae</taxon>
        <taxon>Arundo</taxon>
    </lineage>
</organism>
<reference evidence="1" key="1">
    <citation type="submission" date="2014-09" db="EMBL/GenBank/DDBJ databases">
        <authorList>
            <person name="Magalhaes I.L.F."/>
            <person name="Oliveira U."/>
            <person name="Santos F.R."/>
            <person name="Vidigal T.H.D.A."/>
            <person name="Brescovit A.D."/>
            <person name="Santos A.J."/>
        </authorList>
    </citation>
    <scope>NUCLEOTIDE SEQUENCE</scope>
    <source>
        <tissue evidence="1">Shoot tissue taken approximately 20 cm above the soil surface</tissue>
    </source>
</reference>
<sequence>MEGFLRGFF</sequence>
<name>A0A0A9B631_ARUDO</name>
<accession>A0A0A9B631</accession>